<feature type="compositionally biased region" description="Low complexity" evidence="5">
    <location>
        <begin position="244"/>
        <end position="255"/>
    </location>
</feature>
<dbReference type="InterPro" id="IPR035979">
    <property type="entry name" value="RBD_domain_sf"/>
</dbReference>
<evidence type="ECO:0000256" key="5">
    <source>
        <dbReference type="SAM" id="MobiDB-lite"/>
    </source>
</evidence>
<protein>
    <recommendedName>
        <fullName evidence="6">UPF3 domain-containing protein</fullName>
    </recommendedName>
</protein>
<proteinExistence type="inferred from homology"/>
<feature type="region of interest" description="Disordered" evidence="5">
    <location>
        <begin position="223"/>
        <end position="479"/>
    </location>
</feature>
<dbReference type="InterPro" id="IPR039722">
    <property type="entry name" value="Upf3"/>
</dbReference>
<dbReference type="GO" id="GO:0005737">
    <property type="term" value="C:cytoplasm"/>
    <property type="evidence" value="ECO:0007669"/>
    <property type="project" value="TreeGrafter"/>
</dbReference>
<evidence type="ECO:0000256" key="4">
    <source>
        <dbReference type="ARBA" id="ARBA00023242"/>
    </source>
</evidence>
<dbReference type="PANTHER" id="PTHR13112:SF0">
    <property type="entry name" value="FI21285P1"/>
    <property type="match status" value="1"/>
</dbReference>
<organism evidence="7 8">
    <name type="scientific">Rhodonia placenta</name>
    <dbReference type="NCBI Taxonomy" id="104341"/>
    <lineage>
        <taxon>Eukaryota</taxon>
        <taxon>Fungi</taxon>
        <taxon>Dikarya</taxon>
        <taxon>Basidiomycota</taxon>
        <taxon>Agaricomycotina</taxon>
        <taxon>Agaricomycetes</taxon>
        <taxon>Polyporales</taxon>
        <taxon>Adustoporiaceae</taxon>
        <taxon>Rhodonia</taxon>
    </lineage>
</organism>
<dbReference type="GO" id="GO:0045727">
    <property type="term" value="P:positive regulation of translation"/>
    <property type="evidence" value="ECO:0007669"/>
    <property type="project" value="TreeGrafter"/>
</dbReference>
<reference evidence="7" key="1">
    <citation type="submission" date="2020-11" db="EMBL/GenBank/DDBJ databases">
        <authorList>
            <person name="Koelle M."/>
            <person name="Horta M.A.C."/>
            <person name="Nowrousian M."/>
            <person name="Ohm R.A."/>
            <person name="Benz P."/>
            <person name="Pilgard A."/>
        </authorList>
    </citation>
    <scope>NUCLEOTIDE SEQUENCE</scope>
    <source>
        <strain evidence="7">FPRL280</strain>
    </source>
</reference>
<dbReference type="InterPro" id="IPR005120">
    <property type="entry name" value="UPF3_dom"/>
</dbReference>
<dbReference type="AlphaFoldDB" id="A0A8H7U059"/>
<dbReference type="InterPro" id="IPR012677">
    <property type="entry name" value="Nucleotide-bd_a/b_plait_sf"/>
</dbReference>
<dbReference type="Gene3D" id="3.30.70.330">
    <property type="match status" value="1"/>
</dbReference>
<evidence type="ECO:0000256" key="1">
    <source>
        <dbReference type="ARBA" id="ARBA00004123"/>
    </source>
</evidence>
<comment type="similarity">
    <text evidence="2">Belongs to the RENT3 family.</text>
</comment>
<evidence type="ECO:0000313" key="7">
    <source>
        <dbReference type="EMBL" id="KAF9809008.1"/>
    </source>
</evidence>
<evidence type="ECO:0000313" key="8">
    <source>
        <dbReference type="Proteomes" id="UP000639403"/>
    </source>
</evidence>
<keyword evidence="3" id="KW-0866">Nonsense-mediated mRNA decay</keyword>
<evidence type="ECO:0000256" key="2">
    <source>
        <dbReference type="ARBA" id="ARBA00005991"/>
    </source>
</evidence>
<dbReference type="EMBL" id="JADOXO010000224">
    <property type="protein sequence ID" value="KAF9809008.1"/>
    <property type="molecule type" value="Genomic_DNA"/>
</dbReference>
<dbReference type="PANTHER" id="PTHR13112">
    <property type="entry name" value="UPF3 REGULATOR OF NONSENSE TRANSCRIPTS-LIKE PROTEIN"/>
    <property type="match status" value="1"/>
</dbReference>
<dbReference type="GO" id="GO:0005730">
    <property type="term" value="C:nucleolus"/>
    <property type="evidence" value="ECO:0007669"/>
    <property type="project" value="TreeGrafter"/>
</dbReference>
<evidence type="ECO:0000259" key="6">
    <source>
        <dbReference type="Pfam" id="PF03467"/>
    </source>
</evidence>
<gene>
    <name evidence="7" type="ORF">IEO21_07633</name>
</gene>
<name>A0A8H7U059_9APHY</name>
<evidence type="ECO:0000256" key="3">
    <source>
        <dbReference type="ARBA" id="ARBA00023161"/>
    </source>
</evidence>
<feature type="domain" description="UPF3" evidence="6">
    <location>
        <begin position="35"/>
        <end position="202"/>
    </location>
</feature>
<dbReference type="GO" id="GO:0003729">
    <property type="term" value="F:mRNA binding"/>
    <property type="evidence" value="ECO:0007669"/>
    <property type="project" value="TreeGrafter"/>
</dbReference>
<dbReference type="SUPFAM" id="SSF54928">
    <property type="entry name" value="RNA-binding domain, RBD"/>
    <property type="match status" value="1"/>
</dbReference>
<feature type="compositionally biased region" description="Low complexity" evidence="5">
    <location>
        <begin position="308"/>
        <end position="348"/>
    </location>
</feature>
<dbReference type="Proteomes" id="UP000639403">
    <property type="component" value="Unassembled WGS sequence"/>
</dbReference>
<accession>A0A8H7U059</accession>
<sequence>MSPSETAKPISSPNAKAKTKEKEKRARAASKQQTERLKTVVRRLPPNLPENIFWQSVEPWVREDTVTWKAYYLGKSKKRLNKENISSRAYIAFKNEDVLATFSKEYDGHVFRDKAGNESIAVVEFAPYQKVPSDKKKVDTRMGTIEKDEDYISFLESLKEGSSKPVDGESLDILIIPSAVAASQPPPQPTTTPLLEALKAEKSAQKDKEAILRNHAHYKDQAAIAGPSIVVKKEDGKKKSAALASQKPSDSQPSKKAAKKAAKNAAQQQTAPAAAPSKPPQSKQAQAQPAQAVIPKAPRQPRERHPKPSIAQPAPTPSSSAPSGDAAPSSISIASAASTSTQDSAQPAPTRRARPMLGPASRQFEAALSGAGVERKARRERDRQTATDVGPAGAVGLGDGAGRGEEKRGSGASRATPAGQNQATPTAPMILQREGQQIKVGGGPPAVASDVDDGAAGGRSGGKPRSRGRGRGAQRGGAP</sequence>
<feature type="compositionally biased region" description="Polar residues" evidence="5">
    <location>
        <begin position="1"/>
        <end position="14"/>
    </location>
</feature>
<dbReference type="Pfam" id="PF03467">
    <property type="entry name" value="Smg4_UPF3"/>
    <property type="match status" value="1"/>
</dbReference>
<feature type="compositionally biased region" description="Basic residues" evidence="5">
    <location>
        <begin position="462"/>
        <end position="472"/>
    </location>
</feature>
<feature type="region of interest" description="Disordered" evidence="5">
    <location>
        <begin position="1"/>
        <end position="36"/>
    </location>
</feature>
<comment type="caution">
    <text evidence="7">The sequence shown here is derived from an EMBL/GenBank/DDBJ whole genome shotgun (WGS) entry which is preliminary data.</text>
</comment>
<dbReference type="GO" id="GO:0000184">
    <property type="term" value="P:nuclear-transcribed mRNA catabolic process, nonsense-mediated decay"/>
    <property type="evidence" value="ECO:0007669"/>
    <property type="project" value="UniProtKB-KW"/>
</dbReference>
<reference evidence="7" key="2">
    <citation type="journal article" name="Front. Microbiol.">
        <title>Degradative Capacity of Two Strains of Rhodonia placenta: From Phenotype to Genotype.</title>
        <authorList>
            <person name="Kolle M."/>
            <person name="Horta M.A.C."/>
            <person name="Nowrousian M."/>
            <person name="Ohm R.A."/>
            <person name="Benz J.P."/>
            <person name="Pilgard A."/>
        </authorList>
    </citation>
    <scope>NUCLEOTIDE SEQUENCE</scope>
    <source>
        <strain evidence="7">FPRL280</strain>
    </source>
</reference>
<feature type="compositionally biased region" description="Low complexity" evidence="5">
    <location>
        <begin position="263"/>
        <end position="297"/>
    </location>
</feature>
<feature type="compositionally biased region" description="Basic and acidic residues" evidence="5">
    <location>
        <begin position="373"/>
        <end position="385"/>
    </location>
</feature>
<dbReference type="CDD" id="cd12455">
    <property type="entry name" value="RRM_like_Smg4_UPF3"/>
    <property type="match status" value="1"/>
</dbReference>
<keyword evidence="4" id="KW-0539">Nucleus</keyword>
<comment type="subcellular location">
    <subcellularLocation>
        <location evidence="1">Nucleus</location>
    </subcellularLocation>
</comment>